<name>A0A1I6Y550_9BURK</name>
<accession>A0A1I6Y550</accession>
<proteinExistence type="predicted"/>
<protein>
    <recommendedName>
        <fullName evidence="3">Lipoprotein</fullName>
    </recommendedName>
</protein>
<dbReference type="EMBL" id="FPBH01000001">
    <property type="protein sequence ID" value="SFT45503.1"/>
    <property type="molecule type" value="Genomic_DNA"/>
</dbReference>
<dbReference type="AlphaFoldDB" id="A0A1I6Y550"/>
<dbReference type="Proteomes" id="UP000198844">
    <property type="component" value="Unassembled WGS sequence"/>
</dbReference>
<organism evidence="1 2">
    <name type="scientific">Paraburkholderia aspalathi</name>
    <dbReference type="NCBI Taxonomy" id="1324617"/>
    <lineage>
        <taxon>Bacteria</taxon>
        <taxon>Pseudomonadati</taxon>
        <taxon>Pseudomonadota</taxon>
        <taxon>Betaproteobacteria</taxon>
        <taxon>Burkholderiales</taxon>
        <taxon>Burkholderiaceae</taxon>
        <taxon>Paraburkholderia</taxon>
    </lineage>
</organism>
<dbReference type="RefSeq" id="WP_093632588.1">
    <property type="nucleotide sequence ID" value="NZ_FPBH01000001.1"/>
</dbReference>
<gene>
    <name evidence="1" type="ORF">SAMN05192563_1001318</name>
</gene>
<evidence type="ECO:0000313" key="2">
    <source>
        <dbReference type="Proteomes" id="UP000198844"/>
    </source>
</evidence>
<evidence type="ECO:0000313" key="1">
    <source>
        <dbReference type="EMBL" id="SFT45503.1"/>
    </source>
</evidence>
<evidence type="ECO:0008006" key="3">
    <source>
        <dbReference type="Google" id="ProtNLM"/>
    </source>
</evidence>
<sequence length="118" mass="12311">MRKIIVLGLVAGLLAGCTTEAQKEAQEDRQAFLQCKKANPTSWGDKCNAEMNMYYTTAGAAQADSARRAQTANAIASGLLAGAAAVAAGAAAAEASRPVYYVQPVVVQPVVVCRWGCY</sequence>
<dbReference type="PROSITE" id="PS51257">
    <property type="entry name" value="PROKAR_LIPOPROTEIN"/>
    <property type="match status" value="1"/>
</dbReference>
<dbReference type="OrthoDB" id="9983205at2"/>
<reference evidence="1 2" key="1">
    <citation type="submission" date="2016-10" db="EMBL/GenBank/DDBJ databases">
        <authorList>
            <person name="de Groot N.N."/>
        </authorList>
    </citation>
    <scope>NUCLEOTIDE SEQUENCE [LARGE SCALE GENOMIC DNA]</scope>
    <source>
        <strain evidence="1 2">LMG 27731</strain>
    </source>
</reference>